<reference evidence="2" key="1">
    <citation type="submission" date="2021-09" db="EMBL/GenBank/DDBJ databases">
        <authorList>
            <consortium name="AG Swart"/>
            <person name="Singh M."/>
            <person name="Singh A."/>
            <person name="Seah K."/>
            <person name="Emmerich C."/>
        </authorList>
    </citation>
    <scope>NUCLEOTIDE SEQUENCE</scope>
    <source>
        <strain evidence="2">ATCC30299</strain>
    </source>
</reference>
<name>A0AAU9J878_9CILI</name>
<dbReference type="PANTHER" id="PTHR46375">
    <property type="entry name" value="KELCH REPEAT AND BTB DOMAIN-CONTAINING PROTEIN 13-RELATED"/>
    <property type="match status" value="1"/>
</dbReference>
<feature type="compositionally biased region" description="Pro residues" evidence="1">
    <location>
        <begin position="20"/>
        <end position="33"/>
    </location>
</feature>
<dbReference type="InterPro" id="IPR052392">
    <property type="entry name" value="Kelch-BTB_domain-containing"/>
</dbReference>
<dbReference type="PANTHER" id="PTHR46375:SF3">
    <property type="entry name" value="KELCH REPEAT AND BTB DOMAIN-CONTAINING PROTEIN 13"/>
    <property type="match status" value="1"/>
</dbReference>
<feature type="compositionally biased region" description="Polar residues" evidence="1">
    <location>
        <begin position="1"/>
        <end position="13"/>
    </location>
</feature>
<feature type="region of interest" description="Disordered" evidence="1">
    <location>
        <begin position="1"/>
        <end position="36"/>
    </location>
</feature>
<dbReference type="InterPro" id="IPR006652">
    <property type="entry name" value="Kelch_1"/>
</dbReference>
<evidence type="ECO:0000313" key="2">
    <source>
        <dbReference type="EMBL" id="CAG9323167.1"/>
    </source>
</evidence>
<keyword evidence="3" id="KW-1185">Reference proteome</keyword>
<sequence>MESSNTLKLNSEATEFVPGGNPPPSTQPVPPVEAVPSPEAQVSDSLANEHYKYDDRIFQGKYGNINVLTKTQLLCFNPAEEKWYIHSTISESKIIKPEKYCSICMIDGTTFVMTGGLCKGVAQCTATKVQISTSYEGGRIEEVTPYTRLVEGRYLHSSVVYKGTLYILGGQSSPSVFLNTVESYKENIWQIMPPMNKARSTFTAFASHNGIYVAGGFEGANLLSGGIEKFTDELNRWDLINTEIPMLAGMTLTSCDNFNTGVLLFGGSDGNEISNRIVEFNTETNAQRVREQTLVFPRARALAYKKYDKIWIFGGGVNVGEEFDKTVVKALEYGIPINTYEQLSAPFFIKN</sequence>
<protein>
    <recommendedName>
        <fullName evidence="4">Kelch motif family protein</fullName>
    </recommendedName>
</protein>
<accession>A0AAU9J878</accession>
<dbReference type="EMBL" id="CAJZBQ010000033">
    <property type="protein sequence ID" value="CAG9323167.1"/>
    <property type="molecule type" value="Genomic_DNA"/>
</dbReference>
<dbReference type="AlphaFoldDB" id="A0AAU9J878"/>
<comment type="caution">
    <text evidence="2">The sequence shown here is derived from an EMBL/GenBank/DDBJ whole genome shotgun (WGS) entry which is preliminary data.</text>
</comment>
<proteinExistence type="predicted"/>
<evidence type="ECO:0008006" key="4">
    <source>
        <dbReference type="Google" id="ProtNLM"/>
    </source>
</evidence>
<dbReference type="SUPFAM" id="SSF117281">
    <property type="entry name" value="Kelch motif"/>
    <property type="match status" value="1"/>
</dbReference>
<dbReference type="Gene3D" id="2.120.10.80">
    <property type="entry name" value="Kelch-type beta propeller"/>
    <property type="match status" value="1"/>
</dbReference>
<evidence type="ECO:0000313" key="3">
    <source>
        <dbReference type="Proteomes" id="UP001162131"/>
    </source>
</evidence>
<gene>
    <name evidence="2" type="ORF">BSTOLATCC_MIC33069</name>
</gene>
<evidence type="ECO:0000256" key="1">
    <source>
        <dbReference type="SAM" id="MobiDB-lite"/>
    </source>
</evidence>
<dbReference type="InterPro" id="IPR015915">
    <property type="entry name" value="Kelch-typ_b-propeller"/>
</dbReference>
<dbReference type="Proteomes" id="UP001162131">
    <property type="component" value="Unassembled WGS sequence"/>
</dbReference>
<dbReference type="Pfam" id="PF01344">
    <property type="entry name" value="Kelch_1"/>
    <property type="match status" value="1"/>
</dbReference>
<organism evidence="2 3">
    <name type="scientific">Blepharisma stoltei</name>
    <dbReference type="NCBI Taxonomy" id="1481888"/>
    <lineage>
        <taxon>Eukaryota</taxon>
        <taxon>Sar</taxon>
        <taxon>Alveolata</taxon>
        <taxon>Ciliophora</taxon>
        <taxon>Postciliodesmatophora</taxon>
        <taxon>Heterotrichea</taxon>
        <taxon>Heterotrichida</taxon>
        <taxon>Blepharismidae</taxon>
        <taxon>Blepharisma</taxon>
    </lineage>
</organism>
<dbReference type="SMART" id="SM00612">
    <property type="entry name" value="Kelch"/>
    <property type="match status" value="2"/>
</dbReference>